<keyword evidence="1" id="KW-0812">Transmembrane</keyword>
<organism evidence="2">
    <name type="scientific">Rhizophora mucronata</name>
    <name type="common">Asiatic mangrove</name>
    <dbReference type="NCBI Taxonomy" id="61149"/>
    <lineage>
        <taxon>Eukaryota</taxon>
        <taxon>Viridiplantae</taxon>
        <taxon>Streptophyta</taxon>
        <taxon>Embryophyta</taxon>
        <taxon>Tracheophyta</taxon>
        <taxon>Spermatophyta</taxon>
        <taxon>Magnoliopsida</taxon>
        <taxon>eudicotyledons</taxon>
        <taxon>Gunneridae</taxon>
        <taxon>Pentapetalae</taxon>
        <taxon>rosids</taxon>
        <taxon>fabids</taxon>
        <taxon>Malpighiales</taxon>
        <taxon>Rhizophoraceae</taxon>
        <taxon>Rhizophora</taxon>
    </lineage>
</organism>
<accession>A0A2P2NAG4</accession>
<name>A0A2P2NAG4_RHIMU</name>
<proteinExistence type="predicted"/>
<keyword evidence="1" id="KW-0472">Membrane</keyword>
<evidence type="ECO:0000313" key="2">
    <source>
        <dbReference type="EMBL" id="MBX39474.1"/>
    </source>
</evidence>
<feature type="transmembrane region" description="Helical" evidence="1">
    <location>
        <begin position="15"/>
        <end position="37"/>
    </location>
</feature>
<evidence type="ECO:0000256" key="1">
    <source>
        <dbReference type="SAM" id="Phobius"/>
    </source>
</evidence>
<protein>
    <submittedName>
        <fullName evidence="2">Uncharacterized protein</fullName>
    </submittedName>
</protein>
<keyword evidence="1" id="KW-1133">Transmembrane helix</keyword>
<dbReference type="EMBL" id="GGEC01058990">
    <property type="protein sequence ID" value="MBX39474.1"/>
    <property type="molecule type" value="Transcribed_RNA"/>
</dbReference>
<dbReference type="AlphaFoldDB" id="A0A2P2NAG4"/>
<sequence length="49" mass="5622">MAPIHSAPSSLLPRYGFLFAFSFHFFIFSICFLVFVLNSNFNYGPVELD</sequence>
<reference evidence="2" key="1">
    <citation type="submission" date="2018-02" db="EMBL/GenBank/DDBJ databases">
        <title>Rhizophora mucronata_Transcriptome.</title>
        <authorList>
            <person name="Meera S.P."/>
            <person name="Sreeshan A."/>
            <person name="Augustine A."/>
        </authorList>
    </citation>
    <scope>NUCLEOTIDE SEQUENCE</scope>
    <source>
        <tissue evidence="2">Leaf</tissue>
    </source>
</reference>